<feature type="compositionally biased region" description="Basic residues" evidence="1">
    <location>
        <begin position="86"/>
        <end position="100"/>
    </location>
</feature>
<evidence type="ECO:0000313" key="4">
    <source>
        <dbReference type="Proteomes" id="UP000246569"/>
    </source>
</evidence>
<protein>
    <recommendedName>
        <fullName evidence="5">Outer membrane protein with glycine zipper</fullName>
    </recommendedName>
</protein>
<dbReference type="RefSeq" id="WP_110017392.1">
    <property type="nucleotide sequence ID" value="NZ_QGTJ01000002.1"/>
</dbReference>
<keyword evidence="4" id="KW-1185">Reference proteome</keyword>
<name>A0A317MZP1_9GAMM</name>
<keyword evidence="2" id="KW-0732">Signal</keyword>
<evidence type="ECO:0000313" key="3">
    <source>
        <dbReference type="EMBL" id="PWV64762.1"/>
    </source>
</evidence>
<dbReference type="Proteomes" id="UP000246569">
    <property type="component" value="Unassembled WGS sequence"/>
</dbReference>
<evidence type="ECO:0008006" key="5">
    <source>
        <dbReference type="Google" id="ProtNLM"/>
    </source>
</evidence>
<sequence>MNPRLLLLAACLSLPTAAFAGSTIDAAIGGGIGGAAGAAIGNEVGGRSGAIVGGAIGAGVGAAITTPQPRHQSAPRYAPPPPRHHDNGRHKGHYKKRYYD</sequence>
<dbReference type="AlphaFoldDB" id="A0A317MZP1"/>
<gene>
    <name evidence="3" type="ORF">C7443_102415</name>
</gene>
<feature type="region of interest" description="Disordered" evidence="1">
    <location>
        <begin position="62"/>
        <end position="100"/>
    </location>
</feature>
<evidence type="ECO:0000256" key="1">
    <source>
        <dbReference type="SAM" id="MobiDB-lite"/>
    </source>
</evidence>
<dbReference type="EMBL" id="QGTJ01000002">
    <property type="protein sequence ID" value="PWV64762.1"/>
    <property type="molecule type" value="Genomic_DNA"/>
</dbReference>
<organism evidence="3 4">
    <name type="scientific">Plasticicumulans acidivorans</name>
    <dbReference type="NCBI Taxonomy" id="886464"/>
    <lineage>
        <taxon>Bacteria</taxon>
        <taxon>Pseudomonadati</taxon>
        <taxon>Pseudomonadota</taxon>
        <taxon>Gammaproteobacteria</taxon>
        <taxon>Candidatus Competibacteraceae</taxon>
        <taxon>Plasticicumulans</taxon>
    </lineage>
</organism>
<feature type="signal peptide" evidence="2">
    <location>
        <begin position="1"/>
        <end position="20"/>
    </location>
</feature>
<accession>A0A317MZP1</accession>
<reference evidence="3 4" key="1">
    <citation type="submission" date="2018-05" db="EMBL/GenBank/DDBJ databases">
        <title>Genomic Encyclopedia of Type Strains, Phase IV (KMG-IV): sequencing the most valuable type-strain genomes for metagenomic binning, comparative biology and taxonomic classification.</title>
        <authorList>
            <person name="Goeker M."/>
        </authorList>
    </citation>
    <scope>NUCLEOTIDE SEQUENCE [LARGE SCALE GENOMIC DNA]</scope>
    <source>
        <strain evidence="3 4">DSM 23606</strain>
    </source>
</reference>
<comment type="caution">
    <text evidence="3">The sequence shown here is derived from an EMBL/GenBank/DDBJ whole genome shotgun (WGS) entry which is preliminary data.</text>
</comment>
<evidence type="ECO:0000256" key="2">
    <source>
        <dbReference type="SAM" id="SignalP"/>
    </source>
</evidence>
<feature type="chain" id="PRO_5016259676" description="Outer membrane protein with glycine zipper" evidence="2">
    <location>
        <begin position="21"/>
        <end position="100"/>
    </location>
</feature>
<proteinExistence type="predicted"/>